<evidence type="ECO:0000256" key="1">
    <source>
        <dbReference type="SAM" id="Phobius"/>
    </source>
</evidence>
<organism evidence="2 3">
    <name type="scientific">Micromonospora pisi</name>
    <dbReference type="NCBI Taxonomy" id="589240"/>
    <lineage>
        <taxon>Bacteria</taxon>
        <taxon>Bacillati</taxon>
        <taxon>Actinomycetota</taxon>
        <taxon>Actinomycetes</taxon>
        <taxon>Micromonosporales</taxon>
        <taxon>Micromonosporaceae</taxon>
        <taxon>Micromonospora</taxon>
    </lineage>
</organism>
<sequence length="110" mass="11647">MVSLLIGVGFGVARARLMHLWRDRGILVRQGNWTTVSLWIIGLGIHIASDAALEAVAPAAADLGTVSLLLYLAVMLGAQRWALLRRAARLLTARPGGAPTAGDRRPPSDG</sequence>
<feature type="transmembrane region" description="Helical" evidence="1">
    <location>
        <begin position="63"/>
        <end position="84"/>
    </location>
</feature>
<accession>A0A495JCK4</accession>
<protein>
    <submittedName>
        <fullName evidence="2">Uncharacterized protein</fullName>
    </submittedName>
</protein>
<keyword evidence="1" id="KW-0472">Membrane</keyword>
<dbReference type="Proteomes" id="UP000277671">
    <property type="component" value="Unassembled WGS sequence"/>
</dbReference>
<comment type="caution">
    <text evidence="2">The sequence shown here is derived from an EMBL/GenBank/DDBJ whole genome shotgun (WGS) entry which is preliminary data.</text>
</comment>
<name>A0A495JCK4_9ACTN</name>
<dbReference type="EMBL" id="RBKT01000001">
    <property type="protein sequence ID" value="RKR86647.1"/>
    <property type="molecule type" value="Genomic_DNA"/>
</dbReference>
<evidence type="ECO:0000313" key="3">
    <source>
        <dbReference type="Proteomes" id="UP000277671"/>
    </source>
</evidence>
<keyword evidence="1" id="KW-0812">Transmembrane</keyword>
<dbReference type="AlphaFoldDB" id="A0A495JCK4"/>
<reference evidence="2 3" key="1">
    <citation type="submission" date="2018-10" db="EMBL/GenBank/DDBJ databases">
        <title>Sequencing the genomes of 1000 actinobacteria strains.</title>
        <authorList>
            <person name="Klenk H.-P."/>
        </authorList>
    </citation>
    <scope>NUCLEOTIDE SEQUENCE [LARGE SCALE GENOMIC DNA]</scope>
    <source>
        <strain evidence="2 3">DSM 45175</strain>
    </source>
</reference>
<proteinExistence type="predicted"/>
<keyword evidence="1" id="KW-1133">Transmembrane helix</keyword>
<evidence type="ECO:0000313" key="2">
    <source>
        <dbReference type="EMBL" id="RKR86647.1"/>
    </source>
</evidence>
<gene>
    <name evidence="2" type="ORF">BDK92_0890</name>
</gene>
<keyword evidence="3" id="KW-1185">Reference proteome</keyword>